<feature type="transmembrane region" description="Helical" evidence="1">
    <location>
        <begin position="12"/>
        <end position="34"/>
    </location>
</feature>
<evidence type="ECO:0000256" key="1">
    <source>
        <dbReference type="SAM" id="Phobius"/>
    </source>
</evidence>
<keyword evidence="1" id="KW-0812">Transmembrane</keyword>
<accession>A0A0E9STS3</accession>
<sequence length="51" mass="5913">MGKNKTSLYISVYRLDIILFNIFTFLTTTVNMLVPCASKMSIAFYYVSFDM</sequence>
<organism evidence="2">
    <name type="scientific">Anguilla anguilla</name>
    <name type="common">European freshwater eel</name>
    <name type="synonym">Muraena anguilla</name>
    <dbReference type="NCBI Taxonomy" id="7936"/>
    <lineage>
        <taxon>Eukaryota</taxon>
        <taxon>Metazoa</taxon>
        <taxon>Chordata</taxon>
        <taxon>Craniata</taxon>
        <taxon>Vertebrata</taxon>
        <taxon>Euteleostomi</taxon>
        <taxon>Actinopterygii</taxon>
        <taxon>Neopterygii</taxon>
        <taxon>Teleostei</taxon>
        <taxon>Anguilliformes</taxon>
        <taxon>Anguillidae</taxon>
        <taxon>Anguilla</taxon>
    </lineage>
</organism>
<evidence type="ECO:0000313" key="2">
    <source>
        <dbReference type="EMBL" id="JAH44734.1"/>
    </source>
</evidence>
<reference evidence="2" key="2">
    <citation type="journal article" date="2015" name="Fish Shellfish Immunol.">
        <title>Early steps in the European eel (Anguilla anguilla)-Vibrio vulnificus interaction in the gills: Role of the RtxA13 toxin.</title>
        <authorList>
            <person name="Callol A."/>
            <person name="Pajuelo D."/>
            <person name="Ebbesson L."/>
            <person name="Teles M."/>
            <person name="MacKenzie S."/>
            <person name="Amaro C."/>
        </authorList>
    </citation>
    <scope>NUCLEOTIDE SEQUENCE</scope>
</reference>
<protein>
    <submittedName>
        <fullName evidence="2">Uncharacterized protein</fullName>
    </submittedName>
</protein>
<dbReference type="EMBL" id="GBXM01063843">
    <property type="protein sequence ID" value="JAH44734.1"/>
    <property type="molecule type" value="Transcribed_RNA"/>
</dbReference>
<proteinExistence type="predicted"/>
<name>A0A0E9STS3_ANGAN</name>
<reference evidence="2" key="1">
    <citation type="submission" date="2014-11" db="EMBL/GenBank/DDBJ databases">
        <authorList>
            <person name="Amaro Gonzalez C."/>
        </authorList>
    </citation>
    <scope>NUCLEOTIDE SEQUENCE</scope>
</reference>
<keyword evidence="1" id="KW-1133">Transmembrane helix</keyword>
<keyword evidence="1" id="KW-0472">Membrane</keyword>
<dbReference type="AlphaFoldDB" id="A0A0E9STS3"/>